<dbReference type="InterPro" id="IPR009097">
    <property type="entry name" value="Cyclic_Pdiesterase"/>
</dbReference>
<gene>
    <name evidence="2" type="ORF">UFOPK3402_00795</name>
</gene>
<feature type="region of interest" description="Disordered" evidence="1">
    <location>
        <begin position="172"/>
        <end position="206"/>
    </location>
</feature>
<dbReference type="InterPro" id="IPR050580">
    <property type="entry name" value="2H_phosphoesterase_YjcG-like"/>
</dbReference>
<proteinExistence type="predicted"/>
<dbReference type="PANTHER" id="PTHR40037:SF1">
    <property type="entry name" value="PHOSPHOESTERASE SAOUHSC_00951-RELATED"/>
    <property type="match status" value="1"/>
</dbReference>
<accession>A0A6J7DQK7</accession>
<name>A0A6J7DQK7_9ZZZZ</name>
<feature type="compositionally biased region" description="Basic residues" evidence="1">
    <location>
        <begin position="197"/>
        <end position="206"/>
    </location>
</feature>
<evidence type="ECO:0000256" key="1">
    <source>
        <dbReference type="SAM" id="MobiDB-lite"/>
    </source>
</evidence>
<dbReference type="EMBL" id="CAFBLS010000082">
    <property type="protein sequence ID" value="CAB4872931.1"/>
    <property type="molecule type" value="Genomic_DNA"/>
</dbReference>
<dbReference type="Pfam" id="PF13563">
    <property type="entry name" value="2_5_RNA_ligase2"/>
    <property type="match status" value="1"/>
</dbReference>
<protein>
    <submittedName>
        <fullName evidence="2">Unannotated protein</fullName>
    </submittedName>
</protein>
<sequence length="206" mass="21832">MASHRLCIAIPVPDPAGRQIDEARRLLQPGKRHMAAHLTIIATTEVSDADLGGVLALVAQAARAVGPFRVRLQGSATFEPAGSVVFAVVTEGREQCQGLRERLARPPLPAGAGRPFTPHATVANRVDEVLRDRALALFSAFEAEFVVDRVCVYEHGADGWAVISEAGTAGTGVRSEGAYADHPGCPPASAADESRPSRRTGRRPQE</sequence>
<evidence type="ECO:0000313" key="2">
    <source>
        <dbReference type="EMBL" id="CAB4872931.1"/>
    </source>
</evidence>
<reference evidence="2" key="1">
    <citation type="submission" date="2020-05" db="EMBL/GenBank/DDBJ databases">
        <authorList>
            <person name="Chiriac C."/>
            <person name="Salcher M."/>
            <person name="Ghai R."/>
            <person name="Kavagutti S V."/>
        </authorList>
    </citation>
    <scope>NUCLEOTIDE SEQUENCE</scope>
</reference>
<organism evidence="2">
    <name type="scientific">freshwater metagenome</name>
    <dbReference type="NCBI Taxonomy" id="449393"/>
    <lineage>
        <taxon>unclassified sequences</taxon>
        <taxon>metagenomes</taxon>
        <taxon>ecological metagenomes</taxon>
    </lineage>
</organism>
<dbReference type="Gene3D" id="3.90.1140.10">
    <property type="entry name" value="Cyclic phosphodiesterase"/>
    <property type="match status" value="1"/>
</dbReference>
<dbReference type="PANTHER" id="PTHR40037">
    <property type="entry name" value="PHOSPHOESTERASE YJCG-RELATED"/>
    <property type="match status" value="1"/>
</dbReference>
<dbReference type="SUPFAM" id="SSF55144">
    <property type="entry name" value="LigT-like"/>
    <property type="match status" value="1"/>
</dbReference>
<dbReference type="AlphaFoldDB" id="A0A6J7DQK7"/>